<evidence type="ECO:0000256" key="5">
    <source>
        <dbReference type="RuleBase" id="RU000411"/>
    </source>
</evidence>
<proteinExistence type="inferred from homology"/>
<organism evidence="8">
    <name type="scientific">Oppiella nova</name>
    <dbReference type="NCBI Taxonomy" id="334625"/>
    <lineage>
        <taxon>Eukaryota</taxon>
        <taxon>Metazoa</taxon>
        <taxon>Ecdysozoa</taxon>
        <taxon>Arthropoda</taxon>
        <taxon>Chelicerata</taxon>
        <taxon>Arachnida</taxon>
        <taxon>Acari</taxon>
        <taxon>Acariformes</taxon>
        <taxon>Sarcoptiformes</taxon>
        <taxon>Oribatida</taxon>
        <taxon>Brachypylina</taxon>
        <taxon>Oppioidea</taxon>
        <taxon>Oppiidae</taxon>
        <taxon>Oppiella</taxon>
    </lineage>
</organism>
<keyword evidence="2" id="KW-0646">Protease inhibitor</keyword>
<sequence>MFSTELVILSLISVFSAINCDPKHNDLISINNKLALDLLNTFPSDGNNFFSPLSITTSILMVLNGANGVTEQELRQLCSIGDNAQNANKDVVMKLANLLVVKNDFSLKLDYKKVMTESFVSSLESVDFKVDKQKTIDDINDWVSKQTNNKIKDLFKEPLSDETAMVLVNAIYFKGVWKYLFDRKDTKKAQFHDMGKEDTIDVNMMSMKRKFSVKYVRELDANMFEMPFIGDLSMFILLPNELNGLDSMTKKLSLKTLNQTVHTITKRKGFTNTLMFPKFKLETEYDLKDSFNSLGVKSMFEDLADFSRINGNTDLKVSKAIHKAYIEVNEEGAEAAAVSKYVFVTRTYRQDLIAVDRPFLFTIIDKTSGLIWFLGQIRTLS</sequence>
<dbReference type="Pfam" id="PF00079">
    <property type="entry name" value="Serpin"/>
    <property type="match status" value="1"/>
</dbReference>
<name>A0A7R9LIC1_9ACAR</name>
<evidence type="ECO:0000256" key="2">
    <source>
        <dbReference type="ARBA" id="ARBA00022690"/>
    </source>
</evidence>
<evidence type="ECO:0000256" key="1">
    <source>
        <dbReference type="ARBA" id="ARBA00009500"/>
    </source>
</evidence>
<evidence type="ECO:0000313" key="9">
    <source>
        <dbReference type="Proteomes" id="UP000728032"/>
    </source>
</evidence>
<dbReference type="Gene3D" id="3.30.497.10">
    <property type="entry name" value="Antithrombin, subunit I, domain 2"/>
    <property type="match status" value="1"/>
</dbReference>
<dbReference type="InterPro" id="IPR042185">
    <property type="entry name" value="Serpin_sf_2"/>
</dbReference>
<evidence type="ECO:0000256" key="3">
    <source>
        <dbReference type="ARBA" id="ARBA00022900"/>
    </source>
</evidence>
<dbReference type="EMBL" id="OC915672">
    <property type="protein sequence ID" value="CAD7641435.1"/>
    <property type="molecule type" value="Genomic_DNA"/>
</dbReference>
<gene>
    <name evidence="8" type="ORF">ONB1V03_LOCUS3099</name>
</gene>
<feature type="signal peptide" evidence="6">
    <location>
        <begin position="1"/>
        <end position="17"/>
    </location>
</feature>
<dbReference type="Gene3D" id="2.30.39.10">
    <property type="entry name" value="Alpha-1-antitrypsin, domain 1"/>
    <property type="match status" value="1"/>
</dbReference>
<dbReference type="SMART" id="SM00093">
    <property type="entry name" value="SERPIN"/>
    <property type="match status" value="1"/>
</dbReference>
<keyword evidence="6" id="KW-0732">Signal</keyword>
<dbReference type="InterPro" id="IPR023796">
    <property type="entry name" value="Serpin_dom"/>
</dbReference>
<dbReference type="AlphaFoldDB" id="A0A7R9LIC1"/>
<dbReference type="InterPro" id="IPR036186">
    <property type="entry name" value="Serpin_sf"/>
</dbReference>
<evidence type="ECO:0000259" key="7">
    <source>
        <dbReference type="SMART" id="SM00093"/>
    </source>
</evidence>
<dbReference type="InterPro" id="IPR023795">
    <property type="entry name" value="Serpin_CS"/>
</dbReference>
<dbReference type="InterPro" id="IPR042178">
    <property type="entry name" value="Serpin_sf_1"/>
</dbReference>
<protein>
    <recommendedName>
        <fullName evidence="7">Serpin domain-containing protein</fullName>
    </recommendedName>
</protein>
<dbReference type="Proteomes" id="UP000728032">
    <property type="component" value="Unassembled WGS sequence"/>
</dbReference>
<comment type="similarity">
    <text evidence="1 5">Belongs to the serpin family.</text>
</comment>
<dbReference type="GO" id="GO:0005615">
    <property type="term" value="C:extracellular space"/>
    <property type="evidence" value="ECO:0007669"/>
    <property type="project" value="InterPro"/>
</dbReference>
<keyword evidence="4" id="KW-0325">Glycoprotein</keyword>
<dbReference type="SUPFAM" id="SSF56574">
    <property type="entry name" value="Serpins"/>
    <property type="match status" value="1"/>
</dbReference>
<evidence type="ECO:0000256" key="6">
    <source>
        <dbReference type="SAM" id="SignalP"/>
    </source>
</evidence>
<evidence type="ECO:0000256" key="4">
    <source>
        <dbReference type="ARBA" id="ARBA00023180"/>
    </source>
</evidence>
<keyword evidence="9" id="KW-1185">Reference proteome</keyword>
<dbReference type="GO" id="GO:0004867">
    <property type="term" value="F:serine-type endopeptidase inhibitor activity"/>
    <property type="evidence" value="ECO:0007669"/>
    <property type="project" value="UniProtKB-KW"/>
</dbReference>
<dbReference type="OrthoDB" id="47207at2759"/>
<reference evidence="8" key="1">
    <citation type="submission" date="2020-11" db="EMBL/GenBank/DDBJ databases">
        <authorList>
            <person name="Tran Van P."/>
        </authorList>
    </citation>
    <scope>NUCLEOTIDE SEQUENCE</scope>
</reference>
<dbReference type="PROSITE" id="PS00284">
    <property type="entry name" value="SERPIN"/>
    <property type="match status" value="1"/>
</dbReference>
<dbReference type="InterPro" id="IPR000215">
    <property type="entry name" value="Serpin_fam"/>
</dbReference>
<feature type="chain" id="PRO_5035592336" description="Serpin domain-containing protein" evidence="6">
    <location>
        <begin position="18"/>
        <end position="381"/>
    </location>
</feature>
<dbReference type="PANTHER" id="PTHR11461">
    <property type="entry name" value="SERINE PROTEASE INHIBITOR, SERPIN"/>
    <property type="match status" value="1"/>
</dbReference>
<dbReference type="EMBL" id="CAJPVJ010000847">
    <property type="protein sequence ID" value="CAG2163525.1"/>
    <property type="molecule type" value="Genomic_DNA"/>
</dbReference>
<feature type="domain" description="Serpin" evidence="7">
    <location>
        <begin position="36"/>
        <end position="380"/>
    </location>
</feature>
<accession>A0A7R9LIC1</accession>
<evidence type="ECO:0000313" key="8">
    <source>
        <dbReference type="EMBL" id="CAD7641435.1"/>
    </source>
</evidence>
<keyword evidence="3" id="KW-0722">Serine protease inhibitor</keyword>
<dbReference type="PANTHER" id="PTHR11461:SF211">
    <property type="entry name" value="GH10112P-RELATED"/>
    <property type="match status" value="1"/>
</dbReference>